<evidence type="ECO:0000259" key="3">
    <source>
        <dbReference type="PROSITE" id="PS50222"/>
    </source>
</evidence>
<dbReference type="CDD" id="cd00051">
    <property type="entry name" value="EFh"/>
    <property type="match status" value="2"/>
</dbReference>
<dbReference type="Proteomes" id="UP000001542">
    <property type="component" value="Unassembled WGS sequence"/>
</dbReference>
<dbReference type="eggNOG" id="KOG0028">
    <property type="taxonomic scope" value="Eukaryota"/>
</dbReference>
<dbReference type="STRING" id="5722.A2F805"/>
<dbReference type="InterPro" id="IPR050230">
    <property type="entry name" value="CALM/Myosin/TropC-like"/>
</dbReference>
<dbReference type="InterPro" id="IPR011992">
    <property type="entry name" value="EF-hand-dom_pair"/>
</dbReference>
<dbReference type="SMART" id="SM00054">
    <property type="entry name" value="EFh"/>
    <property type="match status" value="3"/>
</dbReference>
<evidence type="ECO:0000256" key="2">
    <source>
        <dbReference type="ARBA" id="ARBA00022837"/>
    </source>
</evidence>
<dbReference type="InterPro" id="IPR018247">
    <property type="entry name" value="EF_Hand_1_Ca_BS"/>
</dbReference>
<reference evidence="4" key="1">
    <citation type="submission" date="2006-10" db="EMBL/GenBank/DDBJ databases">
        <authorList>
            <person name="Amadeo P."/>
            <person name="Zhao Q."/>
            <person name="Wortman J."/>
            <person name="Fraser-Liggett C."/>
            <person name="Carlton J."/>
        </authorList>
    </citation>
    <scope>NUCLEOTIDE SEQUENCE</scope>
    <source>
        <strain evidence="4">G3</strain>
    </source>
</reference>
<evidence type="ECO:0000256" key="1">
    <source>
        <dbReference type="ARBA" id="ARBA00022737"/>
    </source>
</evidence>
<dbReference type="EMBL" id="DS113656">
    <property type="protein sequence ID" value="EAX98937.1"/>
    <property type="molecule type" value="Genomic_DNA"/>
</dbReference>
<dbReference type="Gene3D" id="1.10.238.10">
    <property type="entry name" value="EF-hand"/>
    <property type="match status" value="1"/>
</dbReference>
<reference evidence="4" key="2">
    <citation type="journal article" date="2007" name="Science">
        <title>Draft genome sequence of the sexually transmitted pathogen Trichomonas vaginalis.</title>
        <authorList>
            <person name="Carlton J.M."/>
            <person name="Hirt R.P."/>
            <person name="Silva J.C."/>
            <person name="Delcher A.L."/>
            <person name="Schatz M."/>
            <person name="Zhao Q."/>
            <person name="Wortman J.R."/>
            <person name="Bidwell S.L."/>
            <person name="Alsmark U.C.M."/>
            <person name="Besteiro S."/>
            <person name="Sicheritz-Ponten T."/>
            <person name="Noel C.J."/>
            <person name="Dacks J.B."/>
            <person name="Foster P.G."/>
            <person name="Simillion C."/>
            <person name="Van de Peer Y."/>
            <person name="Miranda-Saavedra D."/>
            <person name="Barton G.J."/>
            <person name="Westrop G.D."/>
            <person name="Mueller S."/>
            <person name="Dessi D."/>
            <person name="Fiori P.L."/>
            <person name="Ren Q."/>
            <person name="Paulsen I."/>
            <person name="Zhang H."/>
            <person name="Bastida-Corcuera F.D."/>
            <person name="Simoes-Barbosa A."/>
            <person name="Brown M.T."/>
            <person name="Hayes R.D."/>
            <person name="Mukherjee M."/>
            <person name="Okumura C.Y."/>
            <person name="Schneider R."/>
            <person name="Smith A.J."/>
            <person name="Vanacova S."/>
            <person name="Villalvazo M."/>
            <person name="Haas B.J."/>
            <person name="Pertea M."/>
            <person name="Feldblyum T.V."/>
            <person name="Utterback T.R."/>
            <person name="Shu C.L."/>
            <person name="Osoegawa K."/>
            <person name="de Jong P.J."/>
            <person name="Hrdy I."/>
            <person name="Horvathova L."/>
            <person name="Zubacova Z."/>
            <person name="Dolezal P."/>
            <person name="Malik S.B."/>
            <person name="Logsdon J.M. Jr."/>
            <person name="Henze K."/>
            <person name="Gupta A."/>
            <person name="Wang C.C."/>
            <person name="Dunne R.L."/>
            <person name="Upcroft J.A."/>
            <person name="Upcroft P."/>
            <person name="White O."/>
            <person name="Salzberg S.L."/>
            <person name="Tang P."/>
            <person name="Chiu C.-H."/>
            <person name="Lee Y.-S."/>
            <person name="Embley T.M."/>
            <person name="Coombs G.H."/>
            <person name="Mottram J.C."/>
            <person name="Tachezy J."/>
            <person name="Fraser-Liggett C.M."/>
            <person name="Johnson P.J."/>
        </authorList>
    </citation>
    <scope>NUCLEOTIDE SEQUENCE [LARGE SCALE GENOMIC DNA]</scope>
    <source>
        <strain evidence="4">G3</strain>
    </source>
</reference>
<sequence>MEKKAKSLPKPAFKLSKVQFEEVERAFKQFDTDASGLLDRHELKIAFRALGFDVKKSQIDEYMQRYDPKGYGGIDKNAFHTIIDPLVYNRDPVSEAQRSYKGFDPEGRGRPIDLARLRQLCDQFHIVFTDQKLKQMIAEFDEDGDGCINEDEFIQIFNPIR</sequence>
<protein>
    <submittedName>
        <fullName evidence="4">EF hand family protein</fullName>
    </submittedName>
</protein>
<keyword evidence="1" id="KW-0677">Repeat</keyword>
<dbReference type="InterPro" id="IPR002048">
    <property type="entry name" value="EF_hand_dom"/>
</dbReference>
<dbReference type="SMR" id="A2F805"/>
<dbReference type="AlphaFoldDB" id="A2F805"/>
<dbReference type="VEuPathDB" id="TrichDB:TVAGG3_0384050"/>
<name>A2F805_TRIV3</name>
<dbReference type="SUPFAM" id="SSF47473">
    <property type="entry name" value="EF-hand"/>
    <property type="match status" value="1"/>
</dbReference>
<dbReference type="PROSITE" id="PS00018">
    <property type="entry name" value="EF_HAND_1"/>
    <property type="match status" value="2"/>
</dbReference>
<dbReference type="KEGG" id="tva:4756743"/>
<feature type="domain" description="EF-hand" evidence="3">
    <location>
        <begin position="18"/>
        <end position="53"/>
    </location>
</feature>
<accession>A2F805</accession>
<dbReference type="RefSeq" id="XP_001311867.1">
    <property type="nucleotide sequence ID" value="XM_001311866.1"/>
</dbReference>
<dbReference type="PROSITE" id="PS50222">
    <property type="entry name" value="EF_HAND_2"/>
    <property type="match status" value="2"/>
</dbReference>
<proteinExistence type="predicted"/>
<dbReference type="PANTHER" id="PTHR23048:SF59">
    <property type="entry name" value="EF-HAND SUPERFAMILY PROTEIN"/>
    <property type="match status" value="1"/>
</dbReference>
<dbReference type="OrthoDB" id="26525at2759"/>
<dbReference type="FunFam" id="1.10.238.10:FF:000003">
    <property type="entry name" value="Calmodulin A"/>
    <property type="match status" value="1"/>
</dbReference>
<feature type="domain" description="EF-hand" evidence="3">
    <location>
        <begin position="128"/>
        <end position="161"/>
    </location>
</feature>
<dbReference type="PANTHER" id="PTHR23048">
    <property type="entry name" value="MYOSIN LIGHT CHAIN 1, 3"/>
    <property type="match status" value="1"/>
</dbReference>
<evidence type="ECO:0000313" key="5">
    <source>
        <dbReference type="Proteomes" id="UP000001542"/>
    </source>
</evidence>
<dbReference type="Pfam" id="PF13499">
    <property type="entry name" value="EF-hand_7"/>
    <property type="match status" value="2"/>
</dbReference>
<dbReference type="VEuPathDB" id="TrichDB:TVAG_320970"/>
<gene>
    <name evidence="4" type="ORF">TVAG_320970</name>
</gene>
<evidence type="ECO:0000313" key="4">
    <source>
        <dbReference type="EMBL" id="EAX98937.1"/>
    </source>
</evidence>
<keyword evidence="2" id="KW-0106">Calcium</keyword>
<dbReference type="InParanoid" id="A2F805"/>
<keyword evidence="5" id="KW-1185">Reference proteome</keyword>
<organism evidence="4 5">
    <name type="scientific">Trichomonas vaginalis (strain ATCC PRA-98 / G3)</name>
    <dbReference type="NCBI Taxonomy" id="412133"/>
    <lineage>
        <taxon>Eukaryota</taxon>
        <taxon>Metamonada</taxon>
        <taxon>Parabasalia</taxon>
        <taxon>Trichomonadida</taxon>
        <taxon>Trichomonadidae</taxon>
        <taxon>Trichomonas</taxon>
    </lineage>
</organism>
<dbReference type="GO" id="GO:0005509">
    <property type="term" value="F:calcium ion binding"/>
    <property type="evidence" value="ECO:0007669"/>
    <property type="project" value="InterPro"/>
</dbReference>